<organism evidence="1 2">
    <name type="scientific">Coniosporium uncinatum</name>
    <dbReference type="NCBI Taxonomy" id="93489"/>
    <lineage>
        <taxon>Eukaryota</taxon>
        <taxon>Fungi</taxon>
        <taxon>Dikarya</taxon>
        <taxon>Ascomycota</taxon>
        <taxon>Pezizomycotina</taxon>
        <taxon>Dothideomycetes</taxon>
        <taxon>Dothideomycetes incertae sedis</taxon>
        <taxon>Coniosporium</taxon>
    </lineage>
</organism>
<dbReference type="EMBL" id="JAWDJW010002178">
    <property type="protein sequence ID" value="KAK3078123.1"/>
    <property type="molecule type" value="Genomic_DNA"/>
</dbReference>
<evidence type="ECO:0000313" key="2">
    <source>
        <dbReference type="Proteomes" id="UP001186974"/>
    </source>
</evidence>
<accession>A0ACC3DNN3</accession>
<keyword evidence="2" id="KW-1185">Reference proteome</keyword>
<proteinExistence type="predicted"/>
<gene>
    <name evidence="1" type="ORF">LTS18_008384</name>
</gene>
<name>A0ACC3DNN3_9PEZI</name>
<evidence type="ECO:0000313" key="1">
    <source>
        <dbReference type="EMBL" id="KAK3078123.1"/>
    </source>
</evidence>
<dbReference type="Proteomes" id="UP001186974">
    <property type="component" value="Unassembled WGS sequence"/>
</dbReference>
<feature type="non-terminal residue" evidence="1">
    <location>
        <position position="1"/>
    </location>
</feature>
<comment type="caution">
    <text evidence="1">The sequence shown here is derived from an EMBL/GenBank/DDBJ whole genome shotgun (WGS) entry which is preliminary data.</text>
</comment>
<sequence length="782" mass="83388">KIERAKLAKQRQKEEEEREAAAKAERLRAKLAALGPSPEPKVPSSAVSPSQPSAMLLQTSASVSPPKPPVPTTDGEIAQYGMIKVHQAHPLRKSPPGESITAPTPQNLVSEPAIPNNIGQSTISQPAEEKIHRLQDTSKPSVQLPQNEGPRERNLAPTQREAASWAPQTSAPTPEAYSWGNAQAHVKSSNNVWGPPSNNNRSLGNGTFDGMHHSRQFHSQNLPAHPQSSHSPGPIAPPATSTKSPFAQPALPAQNFLTDTTHNNLSAHQEHHNELSSQQLPSHLSNHTSPNMLAVAQPTPPGPIAPPAVKRWSTSDWQKLPSQLAIDDKESAARARAAYASNANRTIQPENAYRQTFRRTILDPNAPHGRRIVQTEEITHGEAPQAEEAAAEAVVSGLQTPANGAHSITQTPLLASQLTSSSADDLAVTKPIGSERAQRPTPAATAPPAPVTAGRGTSRFFSQGKEVSQPTSVAAGSPPPPETQSHPVLESDTTHAPVVKLPKKPIVKLPPVQAAEPQPIPQPSLSLRVGAQPIVTNSEWQRKFNALTGKAPAAVTSPALSVEKPSYPVRSVSRTPLDVVSKDAATVSLPQNATISTKRQLFSNDTSSDVTSRAMAEDLFGDELTFGSLPKVKIPSAITLNAHDPKPLLTSRPNSRLGFVVQPEVTTNANAPTEISLFLSEHNQQGFVIKIHLPGQETTNSAVLRTPKSRNASGYTKKSSGNNGGERTAPRSRNPSNNFKTVQGSSQPSSPKTARPNTYNNKRTVSGPNNFSKQHTASGVVH</sequence>
<reference evidence="1" key="1">
    <citation type="submission" date="2024-09" db="EMBL/GenBank/DDBJ databases">
        <title>Black Yeasts Isolated from many extreme environments.</title>
        <authorList>
            <person name="Coleine C."/>
            <person name="Stajich J.E."/>
            <person name="Selbmann L."/>
        </authorList>
    </citation>
    <scope>NUCLEOTIDE SEQUENCE</scope>
    <source>
        <strain evidence="1">CCFEE 5737</strain>
    </source>
</reference>
<protein>
    <submittedName>
        <fullName evidence="1">Uncharacterized protein</fullName>
    </submittedName>
</protein>